<evidence type="ECO:0000313" key="2">
    <source>
        <dbReference type="EMBL" id="GFG37637.1"/>
    </source>
</evidence>
<dbReference type="EMBL" id="BLKM01000707">
    <property type="protein sequence ID" value="GFG37637.1"/>
    <property type="molecule type" value="Genomic_DNA"/>
</dbReference>
<name>A0A6L2Q733_COPFO</name>
<organism evidence="2 3">
    <name type="scientific">Coptotermes formosanus</name>
    <name type="common">Formosan subterranean termite</name>
    <dbReference type="NCBI Taxonomy" id="36987"/>
    <lineage>
        <taxon>Eukaryota</taxon>
        <taxon>Metazoa</taxon>
        <taxon>Ecdysozoa</taxon>
        <taxon>Arthropoda</taxon>
        <taxon>Hexapoda</taxon>
        <taxon>Insecta</taxon>
        <taxon>Pterygota</taxon>
        <taxon>Neoptera</taxon>
        <taxon>Polyneoptera</taxon>
        <taxon>Dictyoptera</taxon>
        <taxon>Blattodea</taxon>
        <taxon>Blattoidea</taxon>
        <taxon>Termitoidae</taxon>
        <taxon>Rhinotermitidae</taxon>
        <taxon>Coptotermes</taxon>
    </lineage>
</organism>
<dbReference type="AlphaFoldDB" id="A0A6L2Q733"/>
<proteinExistence type="predicted"/>
<sequence length="320" mass="35876">MSVRHNRNDFDVEEGISDFKTSVHTEGAKKLTSKQSAWIQDEAEEIRRLKSRSALHHIPHDEAESTFITSPARSLVSAMGSSRQRRRAQTATESPSVRHTAEIHTAEDIPSSSSVSFLSLKNKEDTLDHLSGDETESKDVTSIGSGRHSLGESSVDGSRSFASQSDSRSYRDRLRDRFQAVRERAGTSVVEMHTRSRLRRRHLNQLSVSRIDELLLKEEAQVGEAMERHKEAKAKWKEVIEAVQEGVSNEAAYDFFTQVHEDDDRQLEDQAHSTLTSPAYQGVVTVDSSYKQEPKITSINSSGIYVRVGTAVSMFAKETE</sequence>
<protein>
    <submittedName>
        <fullName evidence="2">Uncharacterized protein</fullName>
    </submittedName>
</protein>
<evidence type="ECO:0000313" key="3">
    <source>
        <dbReference type="Proteomes" id="UP000502823"/>
    </source>
</evidence>
<comment type="caution">
    <text evidence="2">The sequence shown here is derived from an EMBL/GenBank/DDBJ whole genome shotgun (WGS) entry which is preliminary data.</text>
</comment>
<reference evidence="3" key="1">
    <citation type="submission" date="2020-01" db="EMBL/GenBank/DDBJ databases">
        <title>Draft genome sequence of the Termite Coptotermes fromosanus.</title>
        <authorList>
            <person name="Itakura S."/>
            <person name="Yosikawa Y."/>
            <person name="Umezawa K."/>
        </authorList>
    </citation>
    <scope>NUCLEOTIDE SEQUENCE [LARGE SCALE GENOMIC DNA]</scope>
</reference>
<feature type="compositionally biased region" description="Basic and acidic residues" evidence="1">
    <location>
        <begin position="128"/>
        <end position="139"/>
    </location>
</feature>
<dbReference type="InParanoid" id="A0A6L2Q733"/>
<dbReference type="OrthoDB" id="10570938at2759"/>
<feature type="region of interest" description="Disordered" evidence="1">
    <location>
        <begin position="64"/>
        <end position="109"/>
    </location>
</feature>
<gene>
    <name evidence="2" type="ORF">Cfor_03893</name>
</gene>
<feature type="region of interest" description="Disordered" evidence="1">
    <location>
        <begin position="128"/>
        <end position="168"/>
    </location>
</feature>
<evidence type="ECO:0000256" key="1">
    <source>
        <dbReference type="SAM" id="MobiDB-lite"/>
    </source>
</evidence>
<feature type="compositionally biased region" description="Low complexity" evidence="1">
    <location>
        <begin position="158"/>
        <end position="167"/>
    </location>
</feature>
<accession>A0A6L2Q733</accession>
<keyword evidence="3" id="KW-1185">Reference proteome</keyword>
<dbReference type="Proteomes" id="UP000502823">
    <property type="component" value="Unassembled WGS sequence"/>
</dbReference>